<dbReference type="OrthoDB" id="9793663at2"/>
<dbReference type="AlphaFoldDB" id="A0A4V3D7L5"/>
<evidence type="ECO:0000313" key="1">
    <source>
        <dbReference type="EMBL" id="TDQ48387.1"/>
    </source>
</evidence>
<dbReference type="InterPro" id="IPR009659">
    <property type="entry name" value="DUF1249"/>
</dbReference>
<accession>A0A4V3D7L5</accession>
<keyword evidence="2" id="KW-1185">Reference proteome</keyword>
<sequence>MNTLFRQLKQRKHVPDLEHLLDTCACNYERLMGILALASDVEAFPAKAALQIIPMDQDRYTSTLQLREVGAALPYSGNITALIVRLYHDAQLAEVLQWPNKRILRGSYPYPNDRMAQRDEKEQLNRFLTEWMQDLLARRVPFYRLNGRAESVPDLGREP</sequence>
<organism evidence="1 2">
    <name type="scientific">Permianibacter aggregans</name>
    <dbReference type="NCBI Taxonomy" id="1510150"/>
    <lineage>
        <taxon>Bacteria</taxon>
        <taxon>Pseudomonadati</taxon>
        <taxon>Pseudomonadota</taxon>
        <taxon>Gammaproteobacteria</taxon>
        <taxon>Pseudomonadales</taxon>
        <taxon>Pseudomonadaceae</taxon>
        <taxon>Permianibacter</taxon>
    </lineage>
</organism>
<evidence type="ECO:0008006" key="3">
    <source>
        <dbReference type="Google" id="ProtNLM"/>
    </source>
</evidence>
<dbReference type="PANTHER" id="PTHR38774">
    <property type="entry name" value="CYTOPLASMIC PROTEIN-RELATED"/>
    <property type="match status" value="1"/>
</dbReference>
<name>A0A4V3D7L5_9GAMM</name>
<dbReference type="EMBL" id="SNYM01000007">
    <property type="protein sequence ID" value="TDQ48387.1"/>
    <property type="molecule type" value="Genomic_DNA"/>
</dbReference>
<proteinExistence type="predicted"/>
<evidence type="ECO:0000313" key="2">
    <source>
        <dbReference type="Proteomes" id="UP000295375"/>
    </source>
</evidence>
<reference evidence="1 2" key="1">
    <citation type="submission" date="2019-03" db="EMBL/GenBank/DDBJ databases">
        <title>Genomic Encyclopedia of Type Strains, Phase IV (KMG-IV): sequencing the most valuable type-strain genomes for metagenomic binning, comparative biology and taxonomic classification.</title>
        <authorList>
            <person name="Goeker M."/>
        </authorList>
    </citation>
    <scope>NUCLEOTIDE SEQUENCE [LARGE SCALE GENOMIC DNA]</scope>
    <source>
        <strain evidence="1 2">DSM 103792</strain>
    </source>
</reference>
<dbReference type="Pfam" id="PF06853">
    <property type="entry name" value="DUF1249"/>
    <property type="match status" value="1"/>
</dbReference>
<gene>
    <name evidence="1" type="ORF">EV696_107123</name>
</gene>
<dbReference type="Proteomes" id="UP000295375">
    <property type="component" value="Unassembled WGS sequence"/>
</dbReference>
<dbReference type="RefSeq" id="WP_133590244.1">
    <property type="nucleotide sequence ID" value="NZ_CP037953.1"/>
</dbReference>
<dbReference type="PANTHER" id="PTHR38774:SF1">
    <property type="entry name" value="CYTOPLASMIC PROTEIN"/>
    <property type="match status" value="1"/>
</dbReference>
<comment type="caution">
    <text evidence="1">The sequence shown here is derived from an EMBL/GenBank/DDBJ whole genome shotgun (WGS) entry which is preliminary data.</text>
</comment>
<protein>
    <recommendedName>
        <fullName evidence="3">DUF1249 domain-containing protein</fullName>
    </recommendedName>
</protein>